<evidence type="ECO:0000256" key="12">
    <source>
        <dbReference type="ARBA" id="ARBA00023284"/>
    </source>
</evidence>
<feature type="transmembrane region" description="Helical" evidence="16">
    <location>
        <begin position="450"/>
        <end position="470"/>
    </location>
</feature>
<dbReference type="Pfam" id="PF08534">
    <property type="entry name" value="Redoxin"/>
    <property type="match status" value="1"/>
</dbReference>
<dbReference type="InterPro" id="IPR003567">
    <property type="entry name" value="Cyt_c_biogenesis"/>
</dbReference>
<dbReference type="NCBIfam" id="TIGR00353">
    <property type="entry name" value="nrfE"/>
    <property type="match status" value="1"/>
</dbReference>
<feature type="transmembrane region" description="Helical" evidence="16">
    <location>
        <begin position="274"/>
        <end position="294"/>
    </location>
</feature>
<dbReference type="InterPro" id="IPR013766">
    <property type="entry name" value="Thioredoxin_domain"/>
</dbReference>
<keyword evidence="11 16" id="KW-0472">Membrane</keyword>
<evidence type="ECO:0000256" key="10">
    <source>
        <dbReference type="ARBA" id="ARBA00022989"/>
    </source>
</evidence>
<proteinExistence type="inferred from homology"/>
<evidence type="ECO:0000313" key="18">
    <source>
        <dbReference type="EMBL" id="SUI52267.1"/>
    </source>
</evidence>
<evidence type="ECO:0000256" key="8">
    <source>
        <dbReference type="ARBA" id="ARBA00022692"/>
    </source>
</evidence>
<feature type="transmembrane region" description="Helical" evidence="16">
    <location>
        <begin position="426"/>
        <end position="444"/>
    </location>
</feature>
<feature type="transmembrane region" description="Helical" evidence="16">
    <location>
        <begin position="210"/>
        <end position="230"/>
    </location>
</feature>
<protein>
    <recommendedName>
        <fullName evidence="5">Thiol:disulfide interchange protein DsbE</fullName>
    </recommendedName>
    <alternativeName>
        <fullName evidence="13">Cytochrome c biogenesis protein CcmG</fullName>
    </alternativeName>
</protein>
<dbReference type="GO" id="GO:0005886">
    <property type="term" value="C:plasma membrane"/>
    <property type="evidence" value="ECO:0007669"/>
    <property type="project" value="UniProtKB-SubCell"/>
</dbReference>
<dbReference type="PRINTS" id="PR01410">
    <property type="entry name" value="CCBIOGENESIS"/>
</dbReference>
<dbReference type="AlphaFoldDB" id="A0A379YZ63"/>
<feature type="domain" description="Thioredoxin" evidence="17">
    <location>
        <begin position="695"/>
        <end position="833"/>
    </location>
</feature>
<dbReference type="InterPro" id="IPR013740">
    <property type="entry name" value="Redoxin"/>
</dbReference>
<organism evidence="18 19">
    <name type="scientific">Serratia marcescens</name>
    <dbReference type="NCBI Taxonomy" id="615"/>
    <lineage>
        <taxon>Bacteria</taxon>
        <taxon>Pseudomonadati</taxon>
        <taxon>Pseudomonadota</taxon>
        <taxon>Gammaproteobacteria</taxon>
        <taxon>Enterobacterales</taxon>
        <taxon>Yersiniaceae</taxon>
        <taxon>Serratia</taxon>
    </lineage>
</organism>
<dbReference type="GO" id="GO:0015232">
    <property type="term" value="F:heme transmembrane transporter activity"/>
    <property type="evidence" value="ECO:0007669"/>
    <property type="project" value="InterPro"/>
</dbReference>
<dbReference type="InterPro" id="IPR036249">
    <property type="entry name" value="Thioredoxin-like_sf"/>
</dbReference>
<evidence type="ECO:0000256" key="16">
    <source>
        <dbReference type="SAM" id="Phobius"/>
    </source>
</evidence>
<dbReference type="InterPro" id="IPR032523">
    <property type="entry name" value="CcmF_C"/>
</dbReference>
<feature type="transmembrane region" description="Helical" evidence="16">
    <location>
        <begin position="178"/>
        <end position="198"/>
    </location>
</feature>
<dbReference type="GO" id="GO:0017004">
    <property type="term" value="P:cytochrome complex assembly"/>
    <property type="evidence" value="ECO:0007669"/>
    <property type="project" value="UniProtKB-KW"/>
</dbReference>
<dbReference type="GO" id="GO:0020037">
    <property type="term" value="F:heme binding"/>
    <property type="evidence" value="ECO:0007669"/>
    <property type="project" value="InterPro"/>
</dbReference>
<evidence type="ECO:0000256" key="13">
    <source>
        <dbReference type="ARBA" id="ARBA00032826"/>
    </source>
</evidence>
<evidence type="ECO:0000256" key="5">
    <source>
        <dbReference type="ARBA" id="ARBA00013827"/>
    </source>
</evidence>
<feature type="transmembrane region" description="Helical" evidence="16">
    <location>
        <begin position="121"/>
        <end position="142"/>
    </location>
</feature>
<dbReference type="PANTHER" id="PTHR43653:SF1">
    <property type="entry name" value="CYTOCHROME C-TYPE BIOGENESIS PROTEIN CCMF"/>
    <property type="match status" value="1"/>
</dbReference>
<dbReference type="GO" id="GO:0015036">
    <property type="term" value="F:disulfide oxidoreductase activity"/>
    <property type="evidence" value="ECO:0007669"/>
    <property type="project" value="InterPro"/>
</dbReference>
<evidence type="ECO:0000256" key="7">
    <source>
        <dbReference type="ARBA" id="ARBA00022519"/>
    </source>
</evidence>
<feature type="transmembrane region" description="Helical" evidence="16">
    <location>
        <begin position="395"/>
        <end position="414"/>
    </location>
</feature>
<evidence type="ECO:0000259" key="17">
    <source>
        <dbReference type="PROSITE" id="PS51352"/>
    </source>
</evidence>
<evidence type="ECO:0000256" key="1">
    <source>
        <dbReference type="ARBA" id="ARBA00004383"/>
    </source>
</evidence>
<evidence type="ECO:0000256" key="14">
    <source>
        <dbReference type="ARBA" id="ARBA00037230"/>
    </source>
</evidence>
<feature type="region of interest" description="Disordered" evidence="15">
    <location>
        <begin position="531"/>
        <end position="602"/>
    </location>
</feature>
<comment type="similarity">
    <text evidence="4">Belongs to the CcmF/CycK/Ccl1/NrfE/CcsA family.</text>
</comment>
<feature type="transmembrane region" description="Helical" evidence="16">
    <location>
        <begin position="6"/>
        <end position="23"/>
    </location>
</feature>
<keyword evidence="9" id="KW-0201">Cytochrome c-type biogenesis</keyword>
<dbReference type="Pfam" id="PF01578">
    <property type="entry name" value="Cytochrom_C_asm"/>
    <property type="match status" value="1"/>
</dbReference>
<dbReference type="PROSITE" id="PS51352">
    <property type="entry name" value="THIOREDOXIN_2"/>
    <property type="match status" value="1"/>
</dbReference>
<comment type="function">
    <text evidence="14">Required for the biogenesis of c-type cytochromes. Possible subunit of a heme lyase.</text>
</comment>
<dbReference type="Gene3D" id="3.40.30.10">
    <property type="entry name" value="Glutaredoxin"/>
    <property type="match status" value="1"/>
</dbReference>
<comment type="subcellular location">
    <subcellularLocation>
        <location evidence="2">Cell inner membrane</location>
        <topology evidence="2">Multi-pass membrane protein</topology>
    </subcellularLocation>
    <subcellularLocation>
        <location evidence="1">Cell inner membrane</location>
        <topology evidence="1">Single-pass membrane protein</topology>
        <orientation evidence="1">Periplasmic side</orientation>
    </subcellularLocation>
</comment>
<dbReference type="PROSITE" id="PS00194">
    <property type="entry name" value="THIOREDOXIN_1"/>
    <property type="match status" value="1"/>
</dbReference>
<evidence type="ECO:0000256" key="3">
    <source>
        <dbReference type="ARBA" id="ARBA00007758"/>
    </source>
</evidence>
<dbReference type="SUPFAM" id="SSF52833">
    <property type="entry name" value="Thioredoxin-like"/>
    <property type="match status" value="1"/>
</dbReference>
<dbReference type="InterPro" id="IPR004799">
    <property type="entry name" value="Periplasmic_diS_OxRdtase_DsbE"/>
</dbReference>
<evidence type="ECO:0000256" key="11">
    <source>
        <dbReference type="ARBA" id="ARBA00023136"/>
    </source>
</evidence>
<evidence type="ECO:0000313" key="19">
    <source>
        <dbReference type="Proteomes" id="UP000254765"/>
    </source>
</evidence>
<feature type="transmembrane region" description="Helical" evidence="16">
    <location>
        <begin position="314"/>
        <end position="332"/>
    </location>
</feature>
<name>A0A379YZ63_SERMA</name>
<gene>
    <name evidence="18" type="primary">ccmF</name>
    <name evidence="18" type="ORF">NCTC10211_02731</name>
</gene>
<dbReference type="Pfam" id="PF16327">
    <property type="entry name" value="CcmF_C"/>
    <property type="match status" value="1"/>
</dbReference>
<reference evidence="18 19" key="1">
    <citation type="submission" date="2018-06" db="EMBL/GenBank/DDBJ databases">
        <authorList>
            <consortium name="Pathogen Informatics"/>
            <person name="Doyle S."/>
        </authorList>
    </citation>
    <scope>NUCLEOTIDE SEQUENCE [LARGE SCALE GENOMIC DNA]</scope>
    <source>
        <strain evidence="18 19">NCTC10211</strain>
    </source>
</reference>
<dbReference type="InterPro" id="IPR002541">
    <property type="entry name" value="Cyt_c_assembly"/>
</dbReference>
<evidence type="ECO:0000256" key="4">
    <source>
        <dbReference type="ARBA" id="ARBA00009186"/>
    </source>
</evidence>
<evidence type="ECO:0000256" key="15">
    <source>
        <dbReference type="SAM" id="MobiDB-lite"/>
    </source>
</evidence>
<keyword evidence="12" id="KW-0676">Redox-active center</keyword>
<accession>A0A379YZ63</accession>
<dbReference type="PANTHER" id="PTHR43653">
    <property type="entry name" value="CYTOCHROME C ASSEMBLY PROTEIN-RELATED"/>
    <property type="match status" value="1"/>
</dbReference>
<dbReference type="EMBL" id="UGYK01000002">
    <property type="protein sequence ID" value="SUI52267.1"/>
    <property type="molecule type" value="Genomic_DNA"/>
</dbReference>
<feature type="transmembrane region" description="Helical" evidence="16">
    <location>
        <begin position="96"/>
        <end position="114"/>
    </location>
</feature>
<keyword evidence="6" id="KW-1003">Cell membrane</keyword>
<evidence type="ECO:0000256" key="9">
    <source>
        <dbReference type="ARBA" id="ARBA00022748"/>
    </source>
</evidence>
<dbReference type="Proteomes" id="UP000254765">
    <property type="component" value="Unassembled WGS sequence"/>
</dbReference>
<dbReference type="InterPro" id="IPR017937">
    <property type="entry name" value="Thioredoxin_CS"/>
</dbReference>
<evidence type="ECO:0000256" key="6">
    <source>
        <dbReference type="ARBA" id="ARBA00022475"/>
    </source>
</evidence>
<evidence type="ECO:0000256" key="2">
    <source>
        <dbReference type="ARBA" id="ARBA00004429"/>
    </source>
</evidence>
<feature type="transmembrane region" description="Helical" evidence="16">
    <location>
        <begin position="44"/>
        <end position="62"/>
    </location>
</feature>
<feature type="compositionally biased region" description="Basic and acidic residues" evidence="15">
    <location>
        <begin position="578"/>
        <end position="589"/>
    </location>
</feature>
<dbReference type="GO" id="GO:0030288">
    <property type="term" value="C:outer membrane-bounded periplasmic space"/>
    <property type="evidence" value="ECO:0007669"/>
    <property type="project" value="InterPro"/>
</dbReference>
<comment type="similarity">
    <text evidence="3">Belongs to the thioredoxin family. DsbE subfamily.</text>
</comment>
<feature type="transmembrane region" description="Helical" evidence="16">
    <location>
        <begin position="353"/>
        <end position="375"/>
    </location>
</feature>
<feature type="transmembrane region" description="Helical" evidence="16">
    <location>
        <begin position="250"/>
        <end position="267"/>
    </location>
</feature>
<sequence length="839" mass="93219">MMPELGSFLLCLALAIALLLSIYPQWGAARQDSRMMAVARPLTYGMFAAIALAFLCLVHAFVVNDFTVAYVATNSNTQLPVYYRIAATWGAHEGSLLLWVLLLSCWSLAVALCSRAMPQDAVARVLSVMGMITAGFLLFIIMTSNPFTRTLPNFPIDGSDLNPLLQDIGLIFHPPLLYMGYVGFSVAFAFAIASLMAGRLDTAWARWSRPWTTAAWVFLTLGIVLGSAWAYYELGWGGWWFWDPVENASFMPWLAGTALMHSLAVTEKRGTFKAWTVLLAITAFSLCLLGTFLVRSGVLVSVHSFASDPARGMFILAYLVIVIGGSLLLYAVKGGQVRSRVQHETFSRETFLLGNNVLLIAAMLVVLLGTLLPLVHKQLGLGSISIGEPFFNTMFTWLMAPLALLLGIGPLVRWRRDEPRKLWRRLGVALLVTLVLSILLPWLLQDSIAGMTVVGLIMALWVIILTLMELHERATHRHGFWRGLRQLSRSHWGMVLGHLGVAVTVIGIAFSQNYSVERDVRDEGRRQRGYPQLSLRVPRRARHSRPELQRRRRHHRRDAQRQVGGDAACGETLLQRGAQHDDRGGDRRRVQPRSVRGAGRGAGRRILGGASVLQTLRALDLVRRRLYGDRRPAVHSRPALSHEQKAQARRQAGGAIMKRKLLFIPLVLFLLLVAALMVQLTRNAGGEDPTMLESALIGKPVPTFKLESLDQPGKTYDQAVLRDGKPILLNVWATWCPTCRAEHQYLNTLAARGVRVVGLNYKDDRAKAVAWLNSLGNPYALSLYDGDGMLGLDLGVYGAPETFLIDGQGIIRYRHAGDMNERVWQQEVLPLYKKYGGEA</sequence>
<dbReference type="NCBIfam" id="TIGR00385">
    <property type="entry name" value="dsbE"/>
    <property type="match status" value="1"/>
</dbReference>
<keyword evidence="7" id="KW-0997">Cell inner membrane</keyword>
<keyword evidence="8 16" id="KW-0812">Transmembrane</keyword>
<dbReference type="InterPro" id="IPR003568">
    <property type="entry name" value="Cyt_c_biogenesis_CcmF"/>
</dbReference>
<feature type="transmembrane region" description="Helical" evidence="16">
    <location>
        <begin position="661"/>
        <end position="681"/>
    </location>
</feature>
<dbReference type="NCBIfam" id="NF007691">
    <property type="entry name" value="PRK10369.1"/>
    <property type="match status" value="1"/>
</dbReference>
<dbReference type="CDD" id="cd03010">
    <property type="entry name" value="TlpA_like_DsbE"/>
    <property type="match status" value="1"/>
</dbReference>
<keyword evidence="10 16" id="KW-1133">Transmembrane helix</keyword>
<dbReference type="PRINTS" id="PR01411">
    <property type="entry name" value="CCMFBIOGNSIS"/>
</dbReference>